<accession>A0ABW1Y913</accession>
<dbReference type="Proteomes" id="UP001596321">
    <property type="component" value="Unassembled WGS sequence"/>
</dbReference>
<protein>
    <submittedName>
        <fullName evidence="1">Uncharacterized protein</fullName>
    </submittedName>
</protein>
<keyword evidence="2" id="KW-1185">Reference proteome</keyword>
<name>A0ABW1Y913_STRPL</name>
<sequence>MLRELAEPAAGDFGWGYNGGGTSAAAAAILADALHLGDPGKCGIGYATYPEDEVLLQLREDFCDDLLSQLCDQWRLRRGVVLRWSLAWYLQRGINELPAARREDGSIPRRVWRDTNWSPHRYSIYLSFMQAACRQAAATHSWPSRARPDLLEYALFTTSWVESAEAT</sequence>
<evidence type="ECO:0000313" key="1">
    <source>
        <dbReference type="EMBL" id="MFC6506775.1"/>
    </source>
</evidence>
<gene>
    <name evidence="1" type="ORF">ACFQFF_36365</name>
</gene>
<dbReference type="RefSeq" id="WP_193450446.1">
    <property type="nucleotide sequence ID" value="NZ_BMUJ01000036.1"/>
</dbReference>
<organism evidence="1 2">
    <name type="scientific">Streptomyces plicatus</name>
    <dbReference type="NCBI Taxonomy" id="1922"/>
    <lineage>
        <taxon>Bacteria</taxon>
        <taxon>Bacillati</taxon>
        <taxon>Actinomycetota</taxon>
        <taxon>Actinomycetes</taxon>
        <taxon>Kitasatosporales</taxon>
        <taxon>Streptomycetaceae</taxon>
        <taxon>Streptomyces</taxon>
        <taxon>Streptomyces rochei group</taxon>
    </lineage>
</organism>
<reference evidence="2" key="1">
    <citation type="journal article" date="2019" name="Int. J. Syst. Evol. Microbiol.">
        <title>The Global Catalogue of Microorganisms (GCM) 10K type strain sequencing project: providing services to taxonomists for standard genome sequencing and annotation.</title>
        <authorList>
            <consortium name="The Broad Institute Genomics Platform"/>
            <consortium name="The Broad Institute Genome Sequencing Center for Infectious Disease"/>
            <person name="Wu L."/>
            <person name="Ma J."/>
        </authorList>
    </citation>
    <scope>NUCLEOTIDE SEQUENCE [LARGE SCALE GENOMIC DNA]</scope>
    <source>
        <strain evidence="2">JCM 4504</strain>
    </source>
</reference>
<evidence type="ECO:0000313" key="2">
    <source>
        <dbReference type="Proteomes" id="UP001596321"/>
    </source>
</evidence>
<proteinExistence type="predicted"/>
<dbReference type="EMBL" id="JBHSUW010000001">
    <property type="protein sequence ID" value="MFC6506775.1"/>
    <property type="molecule type" value="Genomic_DNA"/>
</dbReference>
<comment type="caution">
    <text evidence="1">The sequence shown here is derived from an EMBL/GenBank/DDBJ whole genome shotgun (WGS) entry which is preliminary data.</text>
</comment>